<proteinExistence type="predicted"/>
<dbReference type="Proteomes" id="UP001054837">
    <property type="component" value="Unassembled WGS sequence"/>
</dbReference>
<dbReference type="EMBL" id="BPLQ01015004">
    <property type="protein sequence ID" value="GIY85071.1"/>
    <property type="molecule type" value="Genomic_DNA"/>
</dbReference>
<keyword evidence="2" id="KW-1185">Reference proteome</keyword>
<sequence>MELFRFIYTNYPPPSAYNSPKITFSKFLPAQLCCESRPFEQFLVCSAIDQNTFSRPYVVLKRGNFGCGLFKGPEPRINLEHAKCSFVLPAKGRILWQTIKASVKRGKRSKRTVYD</sequence>
<evidence type="ECO:0000313" key="2">
    <source>
        <dbReference type="Proteomes" id="UP001054837"/>
    </source>
</evidence>
<accession>A0AAV4WQ74</accession>
<dbReference type="AlphaFoldDB" id="A0AAV4WQ74"/>
<protein>
    <submittedName>
        <fullName evidence="1">Uncharacterized protein</fullName>
    </submittedName>
</protein>
<name>A0AAV4WQ74_9ARAC</name>
<evidence type="ECO:0000313" key="1">
    <source>
        <dbReference type="EMBL" id="GIY85071.1"/>
    </source>
</evidence>
<reference evidence="1 2" key="1">
    <citation type="submission" date="2021-06" db="EMBL/GenBank/DDBJ databases">
        <title>Caerostris darwini draft genome.</title>
        <authorList>
            <person name="Kono N."/>
            <person name="Arakawa K."/>
        </authorList>
    </citation>
    <scope>NUCLEOTIDE SEQUENCE [LARGE SCALE GENOMIC DNA]</scope>
</reference>
<gene>
    <name evidence="1" type="ORF">CDAR_398181</name>
</gene>
<comment type="caution">
    <text evidence="1">The sequence shown here is derived from an EMBL/GenBank/DDBJ whole genome shotgun (WGS) entry which is preliminary data.</text>
</comment>
<organism evidence="1 2">
    <name type="scientific">Caerostris darwini</name>
    <dbReference type="NCBI Taxonomy" id="1538125"/>
    <lineage>
        <taxon>Eukaryota</taxon>
        <taxon>Metazoa</taxon>
        <taxon>Ecdysozoa</taxon>
        <taxon>Arthropoda</taxon>
        <taxon>Chelicerata</taxon>
        <taxon>Arachnida</taxon>
        <taxon>Araneae</taxon>
        <taxon>Araneomorphae</taxon>
        <taxon>Entelegynae</taxon>
        <taxon>Araneoidea</taxon>
        <taxon>Araneidae</taxon>
        <taxon>Caerostris</taxon>
    </lineage>
</organism>